<name>A0ABN8ZK99_RANTA</name>
<accession>A0ABN8ZK99</accession>
<proteinExistence type="predicted"/>
<gene>
    <name evidence="2" type="ORF">MRATA1EN1_LOCUS23151</name>
</gene>
<dbReference type="EMBL" id="OX459940">
    <property type="protein sequence ID" value="CAI9174189.1"/>
    <property type="molecule type" value="Genomic_DNA"/>
</dbReference>
<reference evidence="2" key="1">
    <citation type="submission" date="2023-04" db="EMBL/GenBank/DDBJ databases">
        <authorList>
            <consortium name="ELIXIR-Norway"/>
        </authorList>
    </citation>
    <scope>NUCLEOTIDE SEQUENCE [LARGE SCALE GENOMIC DNA]</scope>
</reference>
<keyword evidence="3" id="KW-1185">Reference proteome</keyword>
<evidence type="ECO:0000313" key="3">
    <source>
        <dbReference type="Proteomes" id="UP001176941"/>
    </source>
</evidence>
<sequence length="107" mass="11430">MILCAGRPRMSSENQSLGATAAGAPGPCSWCPFHFLSGNTFPLVFTETVRLDGMSFVTETEVTQSPEVPFDDGIRALAASLWAEHHSDGPLSGDDELKPLEFGNDTS</sequence>
<protein>
    <submittedName>
        <fullName evidence="2">Uncharacterized protein</fullName>
    </submittedName>
</protein>
<feature type="region of interest" description="Disordered" evidence="1">
    <location>
        <begin position="85"/>
        <end position="107"/>
    </location>
</feature>
<dbReference type="Proteomes" id="UP001176941">
    <property type="component" value="Chromosome 4"/>
</dbReference>
<evidence type="ECO:0000256" key="1">
    <source>
        <dbReference type="SAM" id="MobiDB-lite"/>
    </source>
</evidence>
<organism evidence="2 3">
    <name type="scientific">Rangifer tarandus platyrhynchus</name>
    <name type="common">Svalbard reindeer</name>
    <dbReference type="NCBI Taxonomy" id="3082113"/>
    <lineage>
        <taxon>Eukaryota</taxon>
        <taxon>Metazoa</taxon>
        <taxon>Chordata</taxon>
        <taxon>Craniata</taxon>
        <taxon>Vertebrata</taxon>
        <taxon>Euteleostomi</taxon>
        <taxon>Mammalia</taxon>
        <taxon>Eutheria</taxon>
        <taxon>Laurasiatheria</taxon>
        <taxon>Artiodactyla</taxon>
        <taxon>Ruminantia</taxon>
        <taxon>Pecora</taxon>
        <taxon>Cervidae</taxon>
        <taxon>Odocoileinae</taxon>
        <taxon>Rangifer</taxon>
    </lineage>
</organism>
<evidence type="ECO:0000313" key="2">
    <source>
        <dbReference type="EMBL" id="CAI9174189.1"/>
    </source>
</evidence>